<dbReference type="Proteomes" id="UP000283485">
    <property type="component" value="Unassembled WGS sequence"/>
</dbReference>
<proteinExistence type="predicted"/>
<keyword evidence="4" id="KW-1185">Reference proteome</keyword>
<protein>
    <submittedName>
        <fullName evidence="1">DUF2764 domain-containing protein</fullName>
    </submittedName>
</protein>
<organism evidence="1 4">
    <name type="scientific">Phocaeicola plebeius</name>
    <dbReference type="NCBI Taxonomy" id="310297"/>
    <lineage>
        <taxon>Bacteria</taxon>
        <taxon>Pseudomonadati</taxon>
        <taxon>Bacteroidota</taxon>
        <taxon>Bacteroidia</taxon>
        <taxon>Bacteroidales</taxon>
        <taxon>Bacteroidaceae</taxon>
        <taxon>Phocaeicola</taxon>
    </lineage>
</organism>
<name>A0A3E4N282_9BACT</name>
<evidence type="ECO:0000313" key="5">
    <source>
        <dbReference type="Proteomes" id="UP000283485"/>
    </source>
</evidence>
<sequence length="279" mass="32932">MSNYYYLVAGLPSVSLDDGKLSYTVENFKSELYPSLSDKDKKLIDLFYLKFDNINLLKLLKDKDAGIDERGNFSAEELLLLIEAVRQGDACEKKFPSYLYDFIALYLQNSGEEHFVAEEALAAAYYAYAMRCGNRFISRWFEFSLNVNNILSAFILRKYKMEVAPRIVGDTEVCEQLRTSNARDFGLGEQLAYMEELQRIAEMEELVEREKKTDLLAWKWLEDESFFNYFTVERLFVFLLQLEMIERWISLDKEKGNELFRQMIQHLKEEVQIPEEFRK</sequence>
<dbReference type="Pfam" id="PF10962">
    <property type="entry name" value="DUF2764"/>
    <property type="match status" value="1"/>
</dbReference>
<dbReference type="RefSeq" id="WP_117672704.1">
    <property type="nucleotide sequence ID" value="NZ_CABOGR010000014.1"/>
</dbReference>
<dbReference type="AlphaFoldDB" id="A0A3E4N282"/>
<dbReference type="EMBL" id="QRQK01000033">
    <property type="protein sequence ID" value="RHM93485.1"/>
    <property type="molecule type" value="Genomic_DNA"/>
</dbReference>
<comment type="caution">
    <text evidence="1">The sequence shown here is derived from an EMBL/GenBank/DDBJ whole genome shotgun (WGS) entry which is preliminary data.</text>
</comment>
<evidence type="ECO:0000313" key="1">
    <source>
        <dbReference type="EMBL" id="RGK55904.1"/>
    </source>
</evidence>
<accession>A0A3E4N282</accession>
<dbReference type="InterPro" id="IPR024492">
    <property type="entry name" value="DUF2764"/>
</dbReference>
<dbReference type="Proteomes" id="UP000285109">
    <property type="component" value="Unassembled WGS sequence"/>
</dbReference>
<dbReference type="EMBL" id="QRHQ01000011">
    <property type="protein sequence ID" value="RHF91316.1"/>
    <property type="molecule type" value="Genomic_DNA"/>
</dbReference>
<evidence type="ECO:0000313" key="6">
    <source>
        <dbReference type="Proteomes" id="UP000285109"/>
    </source>
</evidence>
<evidence type="ECO:0000313" key="3">
    <source>
        <dbReference type="EMBL" id="RHM93485.1"/>
    </source>
</evidence>
<gene>
    <name evidence="2" type="ORF">DW653_07685</name>
    <name evidence="3" type="ORF">DWZ34_14395</name>
    <name evidence="1" type="ORF">DXD04_08895</name>
</gene>
<dbReference type="Proteomes" id="UP000260862">
    <property type="component" value="Unassembled WGS sequence"/>
</dbReference>
<evidence type="ECO:0000313" key="2">
    <source>
        <dbReference type="EMBL" id="RHF91316.1"/>
    </source>
</evidence>
<reference evidence="4 5" key="1">
    <citation type="submission" date="2018-08" db="EMBL/GenBank/DDBJ databases">
        <title>A genome reference for cultivated species of the human gut microbiota.</title>
        <authorList>
            <person name="Zou Y."/>
            <person name="Xue W."/>
            <person name="Luo G."/>
        </authorList>
    </citation>
    <scope>NUCLEOTIDE SEQUENCE [LARGE SCALE GENOMIC DNA]</scope>
    <source>
        <strain evidence="3 6">AF31-28B-AC</strain>
        <strain evidence="2 5">AM23-23</strain>
        <strain evidence="1 4">TF10-3AC</strain>
    </source>
</reference>
<evidence type="ECO:0000313" key="4">
    <source>
        <dbReference type="Proteomes" id="UP000260862"/>
    </source>
</evidence>
<dbReference type="EMBL" id="QSQT01000014">
    <property type="protein sequence ID" value="RGK55904.1"/>
    <property type="molecule type" value="Genomic_DNA"/>
</dbReference>